<dbReference type="InterPro" id="IPR015915">
    <property type="entry name" value="Kelch-typ_b-propeller"/>
</dbReference>
<dbReference type="SUPFAM" id="SSF117281">
    <property type="entry name" value="Kelch motif"/>
    <property type="match status" value="1"/>
</dbReference>
<organism evidence="2 3">
    <name type="scientific">Pendulispora brunnea</name>
    <dbReference type="NCBI Taxonomy" id="2905690"/>
    <lineage>
        <taxon>Bacteria</taxon>
        <taxon>Pseudomonadati</taxon>
        <taxon>Myxococcota</taxon>
        <taxon>Myxococcia</taxon>
        <taxon>Myxococcales</taxon>
        <taxon>Sorangiineae</taxon>
        <taxon>Pendulisporaceae</taxon>
        <taxon>Pendulispora</taxon>
    </lineage>
</organism>
<evidence type="ECO:0000313" key="3">
    <source>
        <dbReference type="Proteomes" id="UP001379533"/>
    </source>
</evidence>
<evidence type="ECO:0000313" key="2">
    <source>
        <dbReference type="EMBL" id="WXA92603.1"/>
    </source>
</evidence>
<gene>
    <name evidence="2" type="ORF">LZC95_39925</name>
</gene>
<reference evidence="2 3" key="1">
    <citation type="submission" date="2021-12" db="EMBL/GenBank/DDBJ databases">
        <title>Discovery of the Pendulisporaceae a myxobacterial family with distinct sporulation behavior and unique specialized metabolism.</title>
        <authorList>
            <person name="Garcia R."/>
            <person name="Popoff A."/>
            <person name="Bader C.D."/>
            <person name="Loehr J."/>
            <person name="Walesch S."/>
            <person name="Walt C."/>
            <person name="Boldt J."/>
            <person name="Bunk B."/>
            <person name="Haeckl F.J.F.P.J."/>
            <person name="Gunesch A.P."/>
            <person name="Birkelbach J."/>
            <person name="Nuebel U."/>
            <person name="Pietschmann T."/>
            <person name="Bach T."/>
            <person name="Mueller R."/>
        </authorList>
    </citation>
    <scope>NUCLEOTIDE SEQUENCE [LARGE SCALE GENOMIC DNA]</scope>
    <source>
        <strain evidence="2 3">MSr12523</strain>
    </source>
</reference>
<dbReference type="Proteomes" id="UP001379533">
    <property type="component" value="Chromosome"/>
</dbReference>
<sequence length="430" mass="44961">MTAKYGLWTAMVVASFGAGAGLSLLHCSGANADIPGDVPDASLQADGSEPRTCTACGENQVCSNGQCTDLPAQCPCPLGSYCDLGANRCVRGCIGESHCSDGEYCDVEKRTCNLGCDKDQECKTGEFCKRDVHVCAPGCRTDDECVKPAICQPQSGNRVCAVPWRAISGTPAHVESVTMGASCLYALTSEEAKRPLGYAISAYCPSSKAWTINRLSVPNAGRAVPQIASLGSRVYIAGGIVETDAGVPEPTTRTTFWNGTDTSGTQSAPLMNVARRTHAMASDGSLVYAFDHGTMEVLSASASEWALRKFSTLDLAHPGFASAGDSLYVTGGLDARGAPTGQVWKLTANGNANLLGTLAKPRGRHATVAKPDGTLYVFGGDATRRSVEVFPGGRELTPLPNSGNVIGAVLTKNAYFYVVTDAGEMFTNEP</sequence>
<dbReference type="RefSeq" id="WP_394843207.1">
    <property type="nucleotide sequence ID" value="NZ_CP089982.1"/>
</dbReference>
<feature type="signal peptide" evidence="1">
    <location>
        <begin position="1"/>
        <end position="32"/>
    </location>
</feature>
<dbReference type="EMBL" id="CP089982">
    <property type="protein sequence ID" value="WXA92603.1"/>
    <property type="molecule type" value="Genomic_DNA"/>
</dbReference>
<name>A0ABZ2K5G6_9BACT</name>
<dbReference type="Gene3D" id="2.120.10.80">
    <property type="entry name" value="Kelch-type beta propeller"/>
    <property type="match status" value="1"/>
</dbReference>
<feature type="chain" id="PRO_5046409979" evidence="1">
    <location>
        <begin position="33"/>
        <end position="430"/>
    </location>
</feature>
<keyword evidence="3" id="KW-1185">Reference proteome</keyword>
<keyword evidence="1" id="KW-0732">Signal</keyword>
<protein>
    <submittedName>
        <fullName evidence="2">Uncharacterized protein</fullName>
    </submittedName>
</protein>
<accession>A0ABZ2K5G6</accession>
<evidence type="ECO:0000256" key="1">
    <source>
        <dbReference type="SAM" id="SignalP"/>
    </source>
</evidence>
<proteinExistence type="predicted"/>